<dbReference type="EMBL" id="HF936296">
    <property type="protein sequence ID" value="CCX34021.1"/>
    <property type="molecule type" value="Genomic_DNA"/>
</dbReference>
<accession>U4LPC9</accession>
<proteinExistence type="predicted"/>
<gene>
    <name evidence="2" type="ORF">PCON_02499</name>
</gene>
<feature type="compositionally biased region" description="Basic and acidic residues" evidence="1">
    <location>
        <begin position="19"/>
        <end position="29"/>
    </location>
</feature>
<protein>
    <submittedName>
        <fullName evidence="2">Uncharacterized protein</fullName>
    </submittedName>
</protein>
<evidence type="ECO:0000313" key="3">
    <source>
        <dbReference type="Proteomes" id="UP000018144"/>
    </source>
</evidence>
<sequence>MPNTPHQRLPQPKQADPPRSQDGRKEVRDQTVPCDSLIPVRWVPDVERGYQAWRVVSYGNIVGEGAAFLENSGQTNGCKIVSLTVTKALHHNAAAGDYPHLNVAVGLKRGTRKVTRTAHVYINSLARPQTFVMATFGLLSENIAHIRAKYDSMFLTMQYDPLRPGWSRLVYTTSDTTTNPR</sequence>
<feature type="region of interest" description="Disordered" evidence="1">
    <location>
        <begin position="1"/>
        <end position="30"/>
    </location>
</feature>
<evidence type="ECO:0000256" key="1">
    <source>
        <dbReference type="SAM" id="MobiDB-lite"/>
    </source>
</evidence>
<dbReference type="AlphaFoldDB" id="U4LPC9"/>
<organism evidence="2 3">
    <name type="scientific">Pyronema omphalodes (strain CBS 100304)</name>
    <name type="common">Pyronema confluens</name>
    <dbReference type="NCBI Taxonomy" id="1076935"/>
    <lineage>
        <taxon>Eukaryota</taxon>
        <taxon>Fungi</taxon>
        <taxon>Dikarya</taxon>
        <taxon>Ascomycota</taxon>
        <taxon>Pezizomycotina</taxon>
        <taxon>Pezizomycetes</taxon>
        <taxon>Pezizales</taxon>
        <taxon>Pyronemataceae</taxon>
        <taxon>Pyronema</taxon>
    </lineage>
</organism>
<evidence type="ECO:0000313" key="2">
    <source>
        <dbReference type="EMBL" id="CCX34021.1"/>
    </source>
</evidence>
<reference evidence="2 3" key="1">
    <citation type="journal article" date="2013" name="PLoS Genet.">
        <title>The genome and development-dependent transcriptomes of Pyronema confluens: a window into fungal evolution.</title>
        <authorList>
            <person name="Traeger S."/>
            <person name="Altegoer F."/>
            <person name="Freitag M."/>
            <person name="Gabaldon T."/>
            <person name="Kempken F."/>
            <person name="Kumar A."/>
            <person name="Marcet-Houben M."/>
            <person name="Poggeler S."/>
            <person name="Stajich J.E."/>
            <person name="Nowrousian M."/>
        </authorList>
    </citation>
    <scope>NUCLEOTIDE SEQUENCE [LARGE SCALE GENOMIC DNA]</scope>
    <source>
        <strain evidence="3">CBS 100304</strain>
        <tissue evidence="2">Vegetative mycelium</tissue>
    </source>
</reference>
<dbReference type="Proteomes" id="UP000018144">
    <property type="component" value="Unassembled WGS sequence"/>
</dbReference>
<name>U4LPC9_PYROM</name>
<keyword evidence="3" id="KW-1185">Reference proteome</keyword>